<comment type="caution">
    <text evidence="2">The sequence shown here is derived from an EMBL/GenBank/DDBJ whole genome shotgun (WGS) entry which is preliminary data.</text>
</comment>
<accession>A0AAN9M0T4</accession>
<dbReference type="AlphaFoldDB" id="A0AAN9M0T4"/>
<keyword evidence="3" id="KW-1185">Reference proteome</keyword>
<gene>
    <name evidence="2" type="ORF">VNO80_20573</name>
</gene>
<evidence type="ECO:0000313" key="2">
    <source>
        <dbReference type="EMBL" id="KAK7346060.1"/>
    </source>
</evidence>
<feature type="compositionally biased region" description="Polar residues" evidence="1">
    <location>
        <begin position="7"/>
        <end position="22"/>
    </location>
</feature>
<organism evidence="2 3">
    <name type="scientific">Phaseolus coccineus</name>
    <name type="common">Scarlet runner bean</name>
    <name type="synonym">Phaseolus multiflorus</name>
    <dbReference type="NCBI Taxonomy" id="3886"/>
    <lineage>
        <taxon>Eukaryota</taxon>
        <taxon>Viridiplantae</taxon>
        <taxon>Streptophyta</taxon>
        <taxon>Embryophyta</taxon>
        <taxon>Tracheophyta</taxon>
        <taxon>Spermatophyta</taxon>
        <taxon>Magnoliopsida</taxon>
        <taxon>eudicotyledons</taxon>
        <taxon>Gunneridae</taxon>
        <taxon>Pentapetalae</taxon>
        <taxon>rosids</taxon>
        <taxon>fabids</taxon>
        <taxon>Fabales</taxon>
        <taxon>Fabaceae</taxon>
        <taxon>Papilionoideae</taxon>
        <taxon>50 kb inversion clade</taxon>
        <taxon>NPAAA clade</taxon>
        <taxon>indigoferoid/millettioid clade</taxon>
        <taxon>Phaseoleae</taxon>
        <taxon>Phaseolus</taxon>
    </lineage>
</organism>
<reference evidence="2 3" key="1">
    <citation type="submission" date="2024-01" db="EMBL/GenBank/DDBJ databases">
        <title>The genomes of 5 underutilized Papilionoideae crops provide insights into root nodulation and disease resistanc.</title>
        <authorList>
            <person name="Jiang F."/>
        </authorList>
    </citation>
    <scope>NUCLEOTIDE SEQUENCE [LARGE SCALE GENOMIC DNA]</scope>
    <source>
        <strain evidence="2">JINMINGXINNONG_FW02</strain>
        <tissue evidence="2">Leaves</tissue>
    </source>
</reference>
<feature type="region of interest" description="Disordered" evidence="1">
    <location>
        <begin position="1"/>
        <end position="27"/>
    </location>
</feature>
<proteinExistence type="predicted"/>
<name>A0AAN9M0T4_PHACN</name>
<dbReference type="EMBL" id="JAYMYR010000008">
    <property type="protein sequence ID" value="KAK7346060.1"/>
    <property type="molecule type" value="Genomic_DNA"/>
</dbReference>
<protein>
    <submittedName>
        <fullName evidence="2">Uncharacterized protein</fullName>
    </submittedName>
</protein>
<dbReference type="Proteomes" id="UP001374584">
    <property type="component" value="Unassembled WGS sequence"/>
</dbReference>
<sequence>MKALQREGTNQRLHITAKSQIPESERVEAKKHSQVAIKGKRECECVTLITQTSLWHGHLMLTKDLATQV</sequence>
<evidence type="ECO:0000313" key="3">
    <source>
        <dbReference type="Proteomes" id="UP001374584"/>
    </source>
</evidence>
<evidence type="ECO:0000256" key="1">
    <source>
        <dbReference type="SAM" id="MobiDB-lite"/>
    </source>
</evidence>